<dbReference type="GO" id="GO:0055085">
    <property type="term" value="P:transmembrane transport"/>
    <property type="evidence" value="ECO:0007669"/>
    <property type="project" value="TreeGrafter"/>
</dbReference>
<keyword evidence="4 6" id="KW-1133">Transmembrane helix</keyword>
<comment type="similarity">
    <text evidence="2">Belongs to the autoinducer-2 exporter (AI-2E) (TC 2.A.86) family.</text>
</comment>
<evidence type="ECO:0000313" key="8">
    <source>
        <dbReference type="Proteomes" id="UP000306753"/>
    </source>
</evidence>
<dbReference type="PANTHER" id="PTHR21716:SF64">
    <property type="entry name" value="AI-2 TRANSPORT PROTEIN TQSA"/>
    <property type="match status" value="1"/>
</dbReference>
<feature type="transmembrane region" description="Helical" evidence="6">
    <location>
        <begin position="268"/>
        <end position="293"/>
    </location>
</feature>
<dbReference type="PANTHER" id="PTHR21716">
    <property type="entry name" value="TRANSMEMBRANE PROTEIN"/>
    <property type="match status" value="1"/>
</dbReference>
<evidence type="ECO:0000256" key="3">
    <source>
        <dbReference type="ARBA" id="ARBA00022692"/>
    </source>
</evidence>
<dbReference type="AlphaFoldDB" id="A0A5R9QED8"/>
<feature type="transmembrane region" description="Helical" evidence="6">
    <location>
        <begin position="147"/>
        <end position="167"/>
    </location>
</feature>
<dbReference type="GO" id="GO:0016020">
    <property type="term" value="C:membrane"/>
    <property type="evidence" value="ECO:0007669"/>
    <property type="project" value="UniProtKB-SubCell"/>
</dbReference>
<evidence type="ECO:0000313" key="7">
    <source>
        <dbReference type="EMBL" id="TLX63494.1"/>
    </source>
</evidence>
<comment type="subcellular location">
    <subcellularLocation>
        <location evidence="1">Membrane</location>
        <topology evidence="1">Multi-pass membrane protein</topology>
    </subcellularLocation>
</comment>
<feature type="transmembrane region" description="Helical" evidence="6">
    <location>
        <begin position="208"/>
        <end position="236"/>
    </location>
</feature>
<keyword evidence="5 6" id="KW-0472">Membrane</keyword>
<keyword evidence="3 6" id="KW-0812">Transmembrane</keyword>
<feature type="transmembrane region" description="Helical" evidence="6">
    <location>
        <begin position="242"/>
        <end position="261"/>
    </location>
</feature>
<dbReference type="EMBL" id="QLAG01000011">
    <property type="protein sequence ID" value="TLX63494.1"/>
    <property type="molecule type" value="Genomic_DNA"/>
</dbReference>
<feature type="transmembrane region" description="Helical" evidence="6">
    <location>
        <begin position="56"/>
        <end position="78"/>
    </location>
</feature>
<sequence>MNNRWLWLAGLLLCGWLVYLLKPILTPFLIGILLAYLGDPLVDRLERLKLSRTWGVVVVFGLFSLVCVVLLVVLVPMLGRQLMHLYQLTPVALDWLQQVALPWVQARFGLEEGFWRFDQLKAAFAGQLGGTTDVLAQLFSRATASSLALLAWVANLLLIPVVSFYLLRDWDLIVARLRDLLPRRRESLVVELMGECHEVIGAFLRGQLLVMLALAVVYAGGLMLLGLQLGLLIGVLAGLASLVPYMGFVVGIGAALIAALFQFGLEPYSLLGVVAVFTIGQLLEGMLLTPLLVGDRIGLHPVAVIFAVLAGGQLFGFTGVLLALPVAAVIMVLLRHMHDVYKLSGLYADPAMDPAEQPRLP</sequence>
<comment type="caution">
    <text evidence="7">The sequence shown here is derived from an EMBL/GenBank/DDBJ whole genome shotgun (WGS) entry which is preliminary data.</text>
</comment>
<dbReference type="Pfam" id="PF01594">
    <property type="entry name" value="AI-2E_transport"/>
    <property type="match status" value="1"/>
</dbReference>
<protein>
    <submittedName>
        <fullName evidence="7">AI-2E family transporter</fullName>
    </submittedName>
</protein>
<organism evidence="7 8">
    <name type="scientific">Stutzerimonas nosocomialis</name>
    <dbReference type="NCBI Taxonomy" id="1056496"/>
    <lineage>
        <taxon>Bacteria</taxon>
        <taxon>Pseudomonadati</taxon>
        <taxon>Pseudomonadota</taxon>
        <taxon>Gammaproteobacteria</taxon>
        <taxon>Pseudomonadales</taxon>
        <taxon>Pseudomonadaceae</taxon>
        <taxon>Stutzerimonas</taxon>
    </lineage>
</organism>
<feature type="transmembrane region" description="Helical" evidence="6">
    <location>
        <begin position="305"/>
        <end position="334"/>
    </location>
</feature>
<gene>
    <name evidence="7" type="ORF">DN820_10380</name>
</gene>
<dbReference type="InterPro" id="IPR002549">
    <property type="entry name" value="AI-2E-like"/>
</dbReference>
<name>A0A5R9QED8_9GAMM</name>
<evidence type="ECO:0000256" key="1">
    <source>
        <dbReference type="ARBA" id="ARBA00004141"/>
    </source>
</evidence>
<evidence type="ECO:0000256" key="2">
    <source>
        <dbReference type="ARBA" id="ARBA00009773"/>
    </source>
</evidence>
<keyword evidence="8" id="KW-1185">Reference proteome</keyword>
<dbReference type="Proteomes" id="UP000306753">
    <property type="component" value="Unassembled WGS sequence"/>
</dbReference>
<reference evidence="7 8" key="1">
    <citation type="journal article" date="2017" name="Eur. J. Clin. Microbiol. Infect. Dis.">
        <title>Uncommonly isolated clinical Pseudomonas: identification and phylogenetic assignation.</title>
        <authorList>
            <person name="Mulet M."/>
            <person name="Gomila M."/>
            <person name="Ramirez A."/>
            <person name="Cardew S."/>
            <person name="Moore E.R."/>
            <person name="Lalucat J."/>
            <person name="Garcia-Valdes E."/>
        </authorList>
    </citation>
    <scope>NUCLEOTIDE SEQUENCE [LARGE SCALE GENOMIC DNA]</scope>
    <source>
        <strain evidence="7 8">SD129</strain>
    </source>
</reference>
<evidence type="ECO:0000256" key="6">
    <source>
        <dbReference type="SAM" id="Phobius"/>
    </source>
</evidence>
<proteinExistence type="inferred from homology"/>
<evidence type="ECO:0000256" key="4">
    <source>
        <dbReference type="ARBA" id="ARBA00022989"/>
    </source>
</evidence>
<accession>A0A5R9QED8</accession>
<evidence type="ECO:0000256" key="5">
    <source>
        <dbReference type="ARBA" id="ARBA00023136"/>
    </source>
</evidence>
<feature type="transmembrane region" description="Helical" evidence="6">
    <location>
        <begin position="6"/>
        <end position="36"/>
    </location>
</feature>
<dbReference type="RefSeq" id="WP_138411672.1">
    <property type="nucleotide sequence ID" value="NZ_QLAG01000011.1"/>
</dbReference>